<dbReference type="PANTHER" id="PTHR40465:SF1">
    <property type="entry name" value="DUF6534 DOMAIN-CONTAINING PROTEIN"/>
    <property type="match status" value="1"/>
</dbReference>
<keyword evidence="1" id="KW-0812">Transmembrane</keyword>
<evidence type="ECO:0000313" key="4">
    <source>
        <dbReference type="Proteomes" id="UP000565441"/>
    </source>
</evidence>
<dbReference type="PANTHER" id="PTHR40465">
    <property type="entry name" value="CHROMOSOME 1, WHOLE GENOME SHOTGUN SEQUENCE"/>
    <property type="match status" value="1"/>
</dbReference>
<proteinExistence type="predicted"/>
<feature type="transmembrane region" description="Helical" evidence="1">
    <location>
        <begin position="162"/>
        <end position="182"/>
    </location>
</feature>
<dbReference type="AlphaFoldDB" id="A0A8H5H0A5"/>
<feature type="transmembrane region" description="Helical" evidence="1">
    <location>
        <begin position="52"/>
        <end position="77"/>
    </location>
</feature>
<evidence type="ECO:0000259" key="2">
    <source>
        <dbReference type="Pfam" id="PF20152"/>
    </source>
</evidence>
<feature type="transmembrane region" description="Helical" evidence="1">
    <location>
        <begin position="14"/>
        <end position="40"/>
    </location>
</feature>
<dbReference type="OrthoDB" id="3231781at2759"/>
<feature type="transmembrane region" description="Helical" evidence="1">
    <location>
        <begin position="97"/>
        <end position="117"/>
    </location>
</feature>
<keyword evidence="1" id="KW-0472">Membrane</keyword>
<accession>A0A8H5H0A5</accession>
<dbReference type="Proteomes" id="UP000565441">
    <property type="component" value="Unassembled WGS sequence"/>
</dbReference>
<gene>
    <name evidence="3" type="ORF">D9615_008978</name>
</gene>
<keyword evidence="4" id="KW-1185">Reference proteome</keyword>
<reference evidence="3 4" key="1">
    <citation type="journal article" date="2020" name="ISME J.">
        <title>Uncovering the hidden diversity of litter-decomposition mechanisms in mushroom-forming fungi.</title>
        <authorList>
            <person name="Floudas D."/>
            <person name="Bentzer J."/>
            <person name="Ahren D."/>
            <person name="Johansson T."/>
            <person name="Persson P."/>
            <person name="Tunlid A."/>
        </authorList>
    </citation>
    <scope>NUCLEOTIDE SEQUENCE [LARGE SCALE GENOMIC DNA]</scope>
    <source>
        <strain evidence="3 4">CBS 661.87</strain>
    </source>
</reference>
<name>A0A8H5H0A5_9AGAR</name>
<dbReference type="Pfam" id="PF20152">
    <property type="entry name" value="DUF6534"/>
    <property type="match status" value="1"/>
</dbReference>
<feature type="transmembrane region" description="Helical" evidence="1">
    <location>
        <begin position="232"/>
        <end position="253"/>
    </location>
</feature>
<dbReference type="EMBL" id="JAACJP010000035">
    <property type="protein sequence ID" value="KAF5374626.1"/>
    <property type="molecule type" value="Genomic_DNA"/>
</dbReference>
<feature type="transmembrane region" description="Helical" evidence="1">
    <location>
        <begin position="124"/>
        <end position="150"/>
    </location>
</feature>
<organism evidence="3 4">
    <name type="scientific">Tricholomella constricta</name>
    <dbReference type="NCBI Taxonomy" id="117010"/>
    <lineage>
        <taxon>Eukaryota</taxon>
        <taxon>Fungi</taxon>
        <taxon>Dikarya</taxon>
        <taxon>Basidiomycota</taxon>
        <taxon>Agaricomycotina</taxon>
        <taxon>Agaricomycetes</taxon>
        <taxon>Agaricomycetidae</taxon>
        <taxon>Agaricales</taxon>
        <taxon>Tricholomatineae</taxon>
        <taxon>Lyophyllaceae</taxon>
        <taxon>Tricholomella</taxon>
    </lineage>
</organism>
<feature type="domain" description="DUF6534" evidence="2">
    <location>
        <begin position="172"/>
        <end position="258"/>
    </location>
</feature>
<sequence length="319" mass="35868">MAIPSVELTLGPMLLGFVLATMLFGVESVQGMDIQVYMYFRDFATDPKPVKLFVTLIWMIELAHQLSSTHAAFWMLIINFGNARLFHIAMPGSFKLSILLASTVALLVQSFFCYRLWKTTNKTIICIILELLVIARFTATAVVGVGAFMMKSLVTYIYEYNMHFTAIWVGGACIDILMAMFLSYDLRKRRSGFARTSRLIDRIIVWCVATGLLTSLYAMTMVITFLAMPNNLIWQFFYLAASRFFANTLLASLNARRSIRHTDTRSNNAVSTTQFLAACEPGLNHTVDVPLTVVVSESITKDMESGLHTHHSLHKSSQN</sequence>
<protein>
    <recommendedName>
        <fullName evidence="2">DUF6534 domain-containing protein</fullName>
    </recommendedName>
</protein>
<comment type="caution">
    <text evidence="3">The sequence shown here is derived from an EMBL/GenBank/DDBJ whole genome shotgun (WGS) entry which is preliminary data.</text>
</comment>
<feature type="transmembrane region" description="Helical" evidence="1">
    <location>
        <begin position="203"/>
        <end position="226"/>
    </location>
</feature>
<evidence type="ECO:0000313" key="3">
    <source>
        <dbReference type="EMBL" id="KAF5374626.1"/>
    </source>
</evidence>
<evidence type="ECO:0000256" key="1">
    <source>
        <dbReference type="SAM" id="Phobius"/>
    </source>
</evidence>
<dbReference type="InterPro" id="IPR045339">
    <property type="entry name" value="DUF6534"/>
</dbReference>
<keyword evidence="1" id="KW-1133">Transmembrane helix</keyword>